<accession>A0A9N7YGT9</accession>
<sequence length="145" mass="16572">MTFEIEKLVFNQPGGLVLRGADELCLPTSHHPVWETLGKPNVVLHKQQFKYNECWSGNLQPEDLKPEAMMMNCITAGQLMMSSEMFRWNQSNQRQQEVKTRKRETRRSLSVLTSLLSSRDSWTFTLSAGQRRGGSEGTGSLLKRI</sequence>
<dbReference type="AlphaFoldDB" id="A0A9N7YGT9"/>
<protein>
    <submittedName>
        <fullName evidence="1">Uncharacterized protein</fullName>
    </submittedName>
</protein>
<dbReference type="EMBL" id="CADEAL010000859">
    <property type="protein sequence ID" value="CAB1426137.1"/>
    <property type="molecule type" value="Genomic_DNA"/>
</dbReference>
<name>A0A9N7YGT9_PLEPL</name>
<dbReference type="Proteomes" id="UP001153269">
    <property type="component" value="Unassembled WGS sequence"/>
</dbReference>
<organism evidence="1 2">
    <name type="scientific">Pleuronectes platessa</name>
    <name type="common">European plaice</name>
    <dbReference type="NCBI Taxonomy" id="8262"/>
    <lineage>
        <taxon>Eukaryota</taxon>
        <taxon>Metazoa</taxon>
        <taxon>Chordata</taxon>
        <taxon>Craniata</taxon>
        <taxon>Vertebrata</taxon>
        <taxon>Euteleostomi</taxon>
        <taxon>Actinopterygii</taxon>
        <taxon>Neopterygii</taxon>
        <taxon>Teleostei</taxon>
        <taxon>Neoteleostei</taxon>
        <taxon>Acanthomorphata</taxon>
        <taxon>Carangaria</taxon>
        <taxon>Pleuronectiformes</taxon>
        <taxon>Pleuronectoidei</taxon>
        <taxon>Pleuronectidae</taxon>
        <taxon>Pleuronectes</taxon>
    </lineage>
</organism>
<reference evidence="1" key="1">
    <citation type="submission" date="2020-03" db="EMBL/GenBank/DDBJ databases">
        <authorList>
            <person name="Weist P."/>
        </authorList>
    </citation>
    <scope>NUCLEOTIDE SEQUENCE</scope>
</reference>
<evidence type="ECO:0000313" key="1">
    <source>
        <dbReference type="EMBL" id="CAB1426137.1"/>
    </source>
</evidence>
<gene>
    <name evidence="1" type="ORF">PLEPLA_LOCUS14071</name>
</gene>
<keyword evidence="2" id="KW-1185">Reference proteome</keyword>
<comment type="caution">
    <text evidence="1">The sequence shown here is derived from an EMBL/GenBank/DDBJ whole genome shotgun (WGS) entry which is preliminary data.</text>
</comment>
<evidence type="ECO:0000313" key="2">
    <source>
        <dbReference type="Proteomes" id="UP001153269"/>
    </source>
</evidence>
<proteinExistence type="predicted"/>